<evidence type="ECO:0000256" key="3">
    <source>
        <dbReference type="ARBA" id="ARBA00023027"/>
    </source>
</evidence>
<dbReference type="PANTHER" id="PTHR30004">
    <property type="entry name" value="4-HYDROXYTHREONINE-4-PHOSPHATE DEHYDROGENASE"/>
    <property type="match status" value="1"/>
</dbReference>
<dbReference type="Gene3D" id="3.40.718.10">
    <property type="entry name" value="Isopropylmalate Dehydrogenase"/>
    <property type="match status" value="1"/>
</dbReference>
<dbReference type="PANTHER" id="PTHR30004:SF6">
    <property type="entry name" value="D-THREONATE 4-PHOSPHATE DEHYDROGENASE"/>
    <property type="match status" value="1"/>
</dbReference>
<comment type="caution">
    <text evidence="4">The sequence shown here is derived from an EMBL/GenBank/DDBJ whole genome shotgun (WGS) entry which is preliminary data.</text>
</comment>
<protein>
    <submittedName>
        <fullName evidence="4">4-hydroxythreonine-4-phosphate dehydrogenase PdxA</fullName>
    </submittedName>
</protein>
<keyword evidence="2" id="KW-0560">Oxidoreductase</keyword>
<organism evidence="4 5">
    <name type="scientific">Cystobacter ferrugineus</name>
    <dbReference type="NCBI Taxonomy" id="83449"/>
    <lineage>
        <taxon>Bacteria</taxon>
        <taxon>Pseudomonadati</taxon>
        <taxon>Myxococcota</taxon>
        <taxon>Myxococcia</taxon>
        <taxon>Myxococcales</taxon>
        <taxon>Cystobacterineae</taxon>
        <taxon>Archangiaceae</taxon>
        <taxon>Cystobacter</taxon>
    </lineage>
</organism>
<sequence length="346" mass="36792">MSPRTDSPREGARPVVGISLGDVSGIGPEVTAAALALPRVRRALVPVVFGDGPALERFALFGTYARATPETLERPSRPTVCVVTELGEKERQPGKPTRQGGKAQYAYIQAAIEAARAGRVDALCTAPVSKEGISRAGIPFMGHTEVLAEAFGREVLMLMDGPRVRVALATNHVPLADVPRLLTVERLVAQLKLLSTSLAPVVGHAPRIGVLSFNPHAGEGGLLGREEVEFITPAIKLARRQRVDAHGPLAADGLFARVEHFPYDVVLAMYHDQGLIPAKALDFERTVNVTLGLPVPRTSPDHGTAYDIAGKGRANSVPMVEALLKAARLAPPGRSTRSRAARPGRT</sequence>
<gene>
    <name evidence="4" type="ORF">BON30_34885</name>
</gene>
<name>A0A1L9B240_9BACT</name>
<dbReference type="AlphaFoldDB" id="A0A1L9B240"/>
<dbReference type="GO" id="GO:0016491">
    <property type="term" value="F:oxidoreductase activity"/>
    <property type="evidence" value="ECO:0007669"/>
    <property type="project" value="UniProtKB-KW"/>
</dbReference>
<proteinExistence type="predicted"/>
<dbReference type="Pfam" id="PF04166">
    <property type="entry name" value="PdxA"/>
    <property type="match status" value="1"/>
</dbReference>
<dbReference type="STRING" id="83449.BON30_34885"/>
<keyword evidence="1" id="KW-0479">Metal-binding</keyword>
<dbReference type="GO" id="GO:0051287">
    <property type="term" value="F:NAD binding"/>
    <property type="evidence" value="ECO:0007669"/>
    <property type="project" value="InterPro"/>
</dbReference>
<evidence type="ECO:0000256" key="2">
    <source>
        <dbReference type="ARBA" id="ARBA00023002"/>
    </source>
</evidence>
<dbReference type="SUPFAM" id="SSF53659">
    <property type="entry name" value="Isocitrate/Isopropylmalate dehydrogenase-like"/>
    <property type="match status" value="1"/>
</dbReference>
<dbReference type="NCBIfam" id="TIGR00557">
    <property type="entry name" value="pdxA"/>
    <property type="match status" value="1"/>
</dbReference>
<dbReference type="OrthoDB" id="9801783at2"/>
<keyword evidence="3" id="KW-0520">NAD</keyword>
<evidence type="ECO:0000313" key="4">
    <source>
        <dbReference type="EMBL" id="OJH36335.1"/>
    </source>
</evidence>
<dbReference type="EMBL" id="MPIN01000011">
    <property type="protein sequence ID" value="OJH36335.1"/>
    <property type="molecule type" value="Genomic_DNA"/>
</dbReference>
<accession>A0A1L9B240</accession>
<evidence type="ECO:0000313" key="5">
    <source>
        <dbReference type="Proteomes" id="UP000182229"/>
    </source>
</evidence>
<dbReference type="InterPro" id="IPR005255">
    <property type="entry name" value="PdxA_fam"/>
</dbReference>
<reference evidence="5" key="1">
    <citation type="submission" date="2016-11" db="EMBL/GenBank/DDBJ databases">
        <authorList>
            <person name="Shukria A."/>
            <person name="Stevens D.C."/>
        </authorList>
    </citation>
    <scope>NUCLEOTIDE SEQUENCE [LARGE SCALE GENOMIC DNA]</scope>
    <source>
        <strain evidence="5">Cbfe23</strain>
    </source>
</reference>
<reference evidence="4 5" key="2">
    <citation type="submission" date="2016-12" db="EMBL/GenBank/DDBJ databases">
        <title>Draft Genome Sequence of Cystobacter ferrugineus Strain Cbfe23.</title>
        <authorList>
            <person name="Akbar S."/>
            <person name="Dowd S.E."/>
            <person name="Stevens D.C."/>
        </authorList>
    </citation>
    <scope>NUCLEOTIDE SEQUENCE [LARGE SCALE GENOMIC DNA]</scope>
    <source>
        <strain evidence="4 5">Cbfe23</strain>
    </source>
</reference>
<dbReference type="Proteomes" id="UP000182229">
    <property type="component" value="Unassembled WGS sequence"/>
</dbReference>
<evidence type="ECO:0000256" key="1">
    <source>
        <dbReference type="ARBA" id="ARBA00022723"/>
    </source>
</evidence>
<dbReference type="GO" id="GO:0046872">
    <property type="term" value="F:metal ion binding"/>
    <property type="evidence" value="ECO:0007669"/>
    <property type="project" value="UniProtKB-KW"/>
</dbReference>
<keyword evidence="5" id="KW-1185">Reference proteome</keyword>